<evidence type="ECO:0000256" key="4">
    <source>
        <dbReference type="SAM" id="Phobius"/>
    </source>
</evidence>
<dbReference type="AlphaFoldDB" id="A0A0X3P9U6"/>
<dbReference type="PROSITE" id="PS50089">
    <property type="entry name" value="ZF_RING_2"/>
    <property type="match status" value="1"/>
</dbReference>
<dbReference type="InterPro" id="IPR001841">
    <property type="entry name" value="Znf_RING"/>
</dbReference>
<keyword evidence="4" id="KW-0472">Membrane</keyword>
<dbReference type="InterPro" id="IPR013083">
    <property type="entry name" value="Znf_RING/FYVE/PHD"/>
</dbReference>
<feature type="domain" description="RING-type" evidence="5">
    <location>
        <begin position="268"/>
        <end position="314"/>
    </location>
</feature>
<dbReference type="Gene3D" id="3.30.40.10">
    <property type="entry name" value="Zinc/RING finger domain, C3HC4 (zinc finger)"/>
    <property type="match status" value="1"/>
</dbReference>
<keyword evidence="4" id="KW-0812">Transmembrane</keyword>
<dbReference type="Pfam" id="PF13920">
    <property type="entry name" value="zf-C3HC4_3"/>
    <property type="match status" value="1"/>
</dbReference>
<keyword evidence="1 3" id="KW-0479">Metal-binding</keyword>
<dbReference type="GO" id="GO:0008270">
    <property type="term" value="F:zinc ion binding"/>
    <property type="evidence" value="ECO:0007669"/>
    <property type="project" value="UniProtKB-KW"/>
</dbReference>
<proteinExistence type="predicted"/>
<keyword evidence="2" id="KW-0862">Zinc</keyword>
<name>A0A0X3P9U6_SCHSO</name>
<dbReference type="PANTHER" id="PTHR15379">
    <property type="entry name" value="CELL GROWTH REGULATOR WITH RING FINGER DOMAIN PROTEIN 1"/>
    <property type="match status" value="1"/>
</dbReference>
<evidence type="ECO:0000313" key="6">
    <source>
        <dbReference type="EMBL" id="JAP48704.1"/>
    </source>
</evidence>
<evidence type="ECO:0000256" key="3">
    <source>
        <dbReference type="PROSITE-ProRule" id="PRU00175"/>
    </source>
</evidence>
<keyword evidence="1 3" id="KW-0863">Zinc-finger</keyword>
<dbReference type="EMBL" id="GEEE01003884">
    <property type="protein sequence ID" value="JAP59341.1"/>
    <property type="molecule type" value="Transcribed_RNA"/>
</dbReference>
<protein>
    <submittedName>
        <fullName evidence="6">Putative E3 ubiquitin-protein ligase LUL3</fullName>
    </submittedName>
</protein>
<keyword evidence="4" id="KW-1133">Transmembrane helix</keyword>
<dbReference type="SMART" id="SM00184">
    <property type="entry name" value="RING"/>
    <property type="match status" value="1"/>
</dbReference>
<dbReference type="PANTHER" id="PTHR15379:SF2">
    <property type="entry name" value="CELL GROWTH REGULATOR WITH RING FINGER DOMAIN PROTEIN 1"/>
    <property type="match status" value="1"/>
</dbReference>
<evidence type="ECO:0000256" key="1">
    <source>
        <dbReference type="ARBA" id="ARBA00022771"/>
    </source>
</evidence>
<gene>
    <name evidence="6" type="primary">LUL3</name>
    <name evidence="6" type="ORF">TR136943</name>
</gene>
<sequence length="323" mass="36129">MSKDVITADTPSLISTDGGSIPLFINALALCIFLCSASYRKLHLRMPSYFSPKVFWVFFWKFKHEATPRPPPNASLTPLENNVVITKVAEKTVDPGFRMLAFNLSVVRPVRCFVLKRVPLEEFHSQLVASASSLLAYLNDNSAQSQNLTPETTQLSCQLSTPVDKVDGPRQYYDAVLAFHRSQDDTSQEFVELSIYVIHVKHRDSEQRPTQVLYAYCKTNWSRLINVKLMYAASVAFGEEEGADAQEVVQQPSTSADIATSLTQLPNCVVCLSERSANYVLLPCRHVALCRACTLELTSEARESIGGLQCPICRRPVYELRSL</sequence>
<reference evidence="6" key="1">
    <citation type="submission" date="2016-01" db="EMBL/GenBank/DDBJ databases">
        <title>Reference transcriptome for the parasite Schistocephalus solidus: insights into the molecular evolution of parasitism.</title>
        <authorList>
            <person name="Hebert F.O."/>
            <person name="Grambauer S."/>
            <person name="Barber I."/>
            <person name="Landry C.R."/>
            <person name="Aubin-Horth N."/>
        </authorList>
    </citation>
    <scope>NUCLEOTIDE SEQUENCE</scope>
</reference>
<organism evidence="6">
    <name type="scientific">Schistocephalus solidus</name>
    <name type="common">Tapeworm</name>
    <dbReference type="NCBI Taxonomy" id="70667"/>
    <lineage>
        <taxon>Eukaryota</taxon>
        <taxon>Metazoa</taxon>
        <taxon>Spiralia</taxon>
        <taxon>Lophotrochozoa</taxon>
        <taxon>Platyhelminthes</taxon>
        <taxon>Cestoda</taxon>
        <taxon>Eucestoda</taxon>
        <taxon>Diphyllobothriidea</taxon>
        <taxon>Diphyllobothriidae</taxon>
        <taxon>Schistocephalus</taxon>
    </lineage>
</organism>
<accession>A0A0X3P9U6</accession>
<dbReference type="EMBL" id="GEEE01014521">
    <property type="protein sequence ID" value="JAP48704.1"/>
    <property type="molecule type" value="Transcribed_RNA"/>
</dbReference>
<dbReference type="GO" id="GO:0030308">
    <property type="term" value="P:negative regulation of cell growth"/>
    <property type="evidence" value="ECO:0007669"/>
    <property type="project" value="TreeGrafter"/>
</dbReference>
<evidence type="ECO:0000256" key="2">
    <source>
        <dbReference type="ARBA" id="ARBA00022833"/>
    </source>
</evidence>
<feature type="transmembrane region" description="Helical" evidence="4">
    <location>
        <begin position="20"/>
        <end position="39"/>
    </location>
</feature>
<dbReference type="InterPro" id="IPR042496">
    <property type="entry name" value="CGRF1"/>
</dbReference>
<dbReference type="SUPFAM" id="SSF57850">
    <property type="entry name" value="RING/U-box"/>
    <property type="match status" value="1"/>
</dbReference>
<evidence type="ECO:0000259" key="5">
    <source>
        <dbReference type="PROSITE" id="PS50089"/>
    </source>
</evidence>